<keyword evidence="7" id="KW-1185">Reference proteome</keyword>
<dbReference type="AlphaFoldDB" id="A0A225UK53"/>
<dbReference type="OrthoDB" id="113857at2759"/>
<evidence type="ECO:0000313" key="7">
    <source>
        <dbReference type="Proteomes" id="UP000198211"/>
    </source>
</evidence>
<dbReference type="PANTHER" id="PTHR48081">
    <property type="entry name" value="AB HYDROLASE SUPERFAMILY PROTEIN C4A8.06C"/>
    <property type="match status" value="1"/>
</dbReference>
<dbReference type="EMBL" id="NBNE01016147">
    <property type="protein sequence ID" value="OWY93405.1"/>
    <property type="molecule type" value="Genomic_DNA"/>
</dbReference>
<feature type="domain" description="Alpha/beta hydrolase fold-3" evidence="5">
    <location>
        <begin position="151"/>
        <end position="365"/>
    </location>
</feature>
<dbReference type="PANTHER" id="PTHR48081:SF8">
    <property type="entry name" value="ALPHA_BETA HYDROLASE FOLD-3 DOMAIN-CONTAINING PROTEIN-RELATED"/>
    <property type="match status" value="1"/>
</dbReference>
<dbReference type="STRING" id="4795.A0A225UK53"/>
<dbReference type="PROSITE" id="PS01174">
    <property type="entry name" value="LIPASE_GDXG_SER"/>
    <property type="match status" value="1"/>
</dbReference>
<comment type="caution">
    <text evidence="6">The sequence shown here is derived from an EMBL/GenBank/DDBJ whole genome shotgun (WGS) entry which is preliminary data.</text>
</comment>
<evidence type="ECO:0000256" key="3">
    <source>
        <dbReference type="PROSITE-ProRule" id="PRU10038"/>
    </source>
</evidence>
<gene>
    <name evidence="6" type="ORF">PHMEG_00037215</name>
</gene>
<evidence type="ECO:0000259" key="5">
    <source>
        <dbReference type="Pfam" id="PF07859"/>
    </source>
</evidence>
<keyword evidence="4" id="KW-0472">Membrane</keyword>
<dbReference type="InterPro" id="IPR050300">
    <property type="entry name" value="GDXG_lipolytic_enzyme"/>
</dbReference>
<dbReference type="InterPro" id="IPR013094">
    <property type="entry name" value="AB_hydrolase_3"/>
</dbReference>
<dbReference type="Proteomes" id="UP000198211">
    <property type="component" value="Unassembled WGS sequence"/>
</dbReference>
<name>A0A225UK53_9STRA</name>
<dbReference type="GO" id="GO:0016787">
    <property type="term" value="F:hydrolase activity"/>
    <property type="evidence" value="ECO:0007669"/>
    <property type="project" value="UniProtKB-KW"/>
</dbReference>
<comment type="similarity">
    <text evidence="1">Belongs to the 'GDXG' lipolytic enzyme family.</text>
</comment>
<keyword evidence="4" id="KW-1133">Transmembrane helix</keyword>
<keyword evidence="2" id="KW-0378">Hydrolase</keyword>
<protein>
    <recommendedName>
        <fullName evidence="5">Alpha/beta hydrolase fold-3 domain-containing protein</fullName>
    </recommendedName>
</protein>
<dbReference type="SUPFAM" id="SSF53474">
    <property type="entry name" value="alpha/beta-Hydrolases"/>
    <property type="match status" value="1"/>
</dbReference>
<dbReference type="InterPro" id="IPR029058">
    <property type="entry name" value="AB_hydrolase_fold"/>
</dbReference>
<dbReference type="Gene3D" id="3.40.50.1820">
    <property type="entry name" value="alpha/beta hydrolase"/>
    <property type="match status" value="1"/>
</dbReference>
<evidence type="ECO:0000256" key="1">
    <source>
        <dbReference type="ARBA" id="ARBA00010515"/>
    </source>
</evidence>
<dbReference type="Pfam" id="PF07859">
    <property type="entry name" value="Abhydrolase_3"/>
    <property type="match status" value="1"/>
</dbReference>
<keyword evidence="4" id="KW-0812">Transmembrane</keyword>
<dbReference type="InterPro" id="IPR033140">
    <property type="entry name" value="Lipase_GDXG_put_SER_AS"/>
</dbReference>
<organism evidence="6 7">
    <name type="scientific">Phytophthora megakarya</name>
    <dbReference type="NCBI Taxonomy" id="4795"/>
    <lineage>
        <taxon>Eukaryota</taxon>
        <taxon>Sar</taxon>
        <taxon>Stramenopiles</taxon>
        <taxon>Oomycota</taxon>
        <taxon>Peronosporomycetes</taxon>
        <taxon>Peronosporales</taxon>
        <taxon>Peronosporaceae</taxon>
        <taxon>Phytophthora</taxon>
    </lineage>
</organism>
<feature type="active site" evidence="3">
    <location>
        <position position="237"/>
    </location>
</feature>
<evidence type="ECO:0000313" key="6">
    <source>
        <dbReference type="EMBL" id="OWY93405.1"/>
    </source>
</evidence>
<accession>A0A225UK53</accession>
<evidence type="ECO:0000256" key="2">
    <source>
        <dbReference type="ARBA" id="ARBA00022801"/>
    </source>
</evidence>
<proteinExistence type="inferred from homology"/>
<reference evidence="7" key="1">
    <citation type="submission" date="2017-03" db="EMBL/GenBank/DDBJ databases">
        <title>Phytopthora megakarya and P. palmivora, two closely related causual agents of cacao black pod achieved similar genome size and gene model numbers by different mechanisms.</title>
        <authorList>
            <person name="Ali S."/>
            <person name="Shao J."/>
            <person name="Larry D.J."/>
            <person name="Kronmiller B."/>
            <person name="Shen D."/>
            <person name="Strem M.D."/>
            <person name="Melnick R.L."/>
            <person name="Guiltinan M.J."/>
            <person name="Tyler B.M."/>
            <person name="Meinhardt L.W."/>
            <person name="Bailey B.A."/>
        </authorList>
    </citation>
    <scope>NUCLEOTIDE SEQUENCE [LARGE SCALE GENOMIC DNA]</scope>
    <source>
        <strain evidence="7">zdho120</strain>
    </source>
</reference>
<feature type="transmembrane region" description="Helical" evidence="4">
    <location>
        <begin position="6"/>
        <end position="27"/>
    </location>
</feature>
<evidence type="ECO:0000256" key="4">
    <source>
        <dbReference type="SAM" id="Phobius"/>
    </source>
</evidence>
<sequence length="394" mass="44053">MSEHEAIAWSFFVGGIGVALVLTVLNSSLSGMCRSPREAISLATRIQVAVVWTLVRFMARGFRPEFPKWTLRFELLHAVIRIINELYGDRMVTDARHARVIRAQSESVGSVLGWFYCQWYSRRMESVHFNDLEHLWVRSKASPKGANRLVVMYVHGGAFSLLSPRFYTFFGVSLGVAIEGELKTRRSNTQVDIFLANYHKTPEYCFPKQPEDVVAAYQYLLDHENLSTDQIILAGDSAGGGLVVSTLLLLRDSNNSRHLPLAGIVSSPFVDLSESIDPSSTWHCILTRSIAKAARTVYHPTCFDPTTWGIASPVQCNLSGLPPVFIQAATLDYLYQDSVLLAEKAKADGVDDWEMDINEGVAHVFSLFPVWILPYGQVGVKKMATFAVKQFLKK</sequence>